<name>L8HZN7_9CETA</name>
<feature type="signal peptide" evidence="2">
    <location>
        <begin position="1"/>
        <end position="22"/>
    </location>
</feature>
<keyword evidence="1" id="KW-0812">Transmembrane</keyword>
<protein>
    <submittedName>
        <fullName evidence="3">Putative cationic amino acid transporter 3-like protein</fullName>
    </submittedName>
</protein>
<evidence type="ECO:0000256" key="1">
    <source>
        <dbReference type="SAM" id="Phobius"/>
    </source>
</evidence>
<dbReference type="EMBL" id="JH882445">
    <property type="protein sequence ID" value="ELR49383.1"/>
    <property type="molecule type" value="Genomic_DNA"/>
</dbReference>
<keyword evidence="1" id="KW-1133">Transmembrane helix</keyword>
<gene>
    <name evidence="3" type="ORF">M91_16975</name>
</gene>
<feature type="transmembrane region" description="Helical" evidence="1">
    <location>
        <begin position="27"/>
        <end position="45"/>
    </location>
</feature>
<dbReference type="AlphaFoldDB" id="L8HZN7"/>
<feature type="chain" id="PRO_5003991930" evidence="2">
    <location>
        <begin position="23"/>
        <end position="59"/>
    </location>
</feature>
<dbReference type="Proteomes" id="UP000011080">
    <property type="component" value="Unassembled WGS sequence"/>
</dbReference>
<accession>L8HZN7</accession>
<feature type="non-terminal residue" evidence="3">
    <location>
        <position position="1"/>
    </location>
</feature>
<keyword evidence="1" id="KW-0472">Membrane</keyword>
<proteinExistence type="predicted"/>
<organism evidence="3 4">
    <name type="scientific">Bos mutus</name>
    <name type="common">wild yak</name>
    <dbReference type="NCBI Taxonomy" id="72004"/>
    <lineage>
        <taxon>Eukaryota</taxon>
        <taxon>Metazoa</taxon>
        <taxon>Chordata</taxon>
        <taxon>Craniata</taxon>
        <taxon>Vertebrata</taxon>
        <taxon>Euteleostomi</taxon>
        <taxon>Mammalia</taxon>
        <taxon>Eutheria</taxon>
        <taxon>Laurasiatheria</taxon>
        <taxon>Artiodactyla</taxon>
        <taxon>Ruminantia</taxon>
        <taxon>Pecora</taxon>
        <taxon>Bovidae</taxon>
        <taxon>Bovinae</taxon>
        <taxon>Bos</taxon>
    </lineage>
</organism>
<keyword evidence="2" id="KW-0732">Signal</keyword>
<evidence type="ECO:0000313" key="4">
    <source>
        <dbReference type="Proteomes" id="UP000011080"/>
    </source>
</evidence>
<evidence type="ECO:0000256" key="2">
    <source>
        <dbReference type="SAM" id="SignalP"/>
    </source>
</evidence>
<reference evidence="3 4" key="1">
    <citation type="journal article" date="2012" name="Nat. Genet.">
        <title>The yak genome and adaptation to life at high altitude.</title>
        <authorList>
            <person name="Qiu Q."/>
            <person name="Zhang G."/>
            <person name="Ma T."/>
            <person name="Qian W."/>
            <person name="Wang J."/>
            <person name="Ye Z."/>
            <person name="Cao C."/>
            <person name="Hu Q."/>
            <person name="Kim J."/>
            <person name="Larkin D.M."/>
            <person name="Auvil L."/>
            <person name="Capitanu B."/>
            <person name="Ma J."/>
            <person name="Lewin H.A."/>
            <person name="Qian X."/>
            <person name="Lang Y."/>
            <person name="Zhou R."/>
            <person name="Wang L."/>
            <person name="Wang K."/>
            <person name="Xia J."/>
            <person name="Liao S."/>
            <person name="Pan S."/>
            <person name="Lu X."/>
            <person name="Hou H."/>
            <person name="Wang Y."/>
            <person name="Zang X."/>
            <person name="Yin Y."/>
            <person name="Ma H."/>
            <person name="Zhang J."/>
            <person name="Wang Z."/>
            <person name="Zhang Y."/>
            <person name="Zhang D."/>
            <person name="Yonezawa T."/>
            <person name="Hasegawa M."/>
            <person name="Zhong Y."/>
            <person name="Liu W."/>
            <person name="Zhang Y."/>
            <person name="Huang Z."/>
            <person name="Zhang S."/>
            <person name="Long R."/>
            <person name="Yang H."/>
            <person name="Wang J."/>
            <person name="Lenstra J.A."/>
            <person name="Cooper D.N."/>
            <person name="Wu Y."/>
            <person name="Wang J."/>
            <person name="Shi P."/>
            <person name="Wang J."/>
            <person name="Liu J."/>
        </authorList>
    </citation>
    <scope>NUCLEOTIDE SEQUENCE [LARGE SCALE GENOMIC DNA]</scope>
    <source>
        <strain evidence="4">yakQH1</strain>
    </source>
</reference>
<evidence type="ECO:0000313" key="3">
    <source>
        <dbReference type="EMBL" id="ELR49383.1"/>
    </source>
</evidence>
<sequence length="59" mass="6655">YGCALLMILSLILAQWCSHVFSGDPMYTRVATLLVLIISITAIIWRQLQSPTSHHFKVP</sequence>
<feature type="non-terminal residue" evidence="3">
    <location>
        <position position="59"/>
    </location>
</feature>